<evidence type="ECO:0000313" key="3">
    <source>
        <dbReference type="Proteomes" id="UP000822688"/>
    </source>
</evidence>
<protein>
    <submittedName>
        <fullName evidence="2">Uncharacterized protein</fullName>
    </submittedName>
</protein>
<accession>A0A8T0ITJ6</accession>
<comment type="caution">
    <text evidence="2">The sequence shown here is derived from an EMBL/GenBank/DDBJ whole genome shotgun (WGS) entry which is preliminary data.</text>
</comment>
<sequence>MTLLKKPSCSTSPPRSLPSFKSPNRIRSETAYKLQKTSILLNKYLVAHFQFPFITTIRSFTVASSACITCKASQTINRKSAIFALAHHCSSTIQQRCWQMLRFSHNEFDDVIACGKWTKQPHHRPVTHTQLYEGNLTQGSTYMPAAHDHFLQKHLR</sequence>
<name>A0A8T0ITJ6_CERPU</name>
<feature type="compositionally biased region" description="Polar residues" evidence="1">
    <location>
        <begin position="8"/>
        <end position="22"/>
    </location>
</feature>
<proteinExistence type="predicted"/>
<dbReference type="EMBL" id="CM026422">
    <property type="protein sequence ID" value="KAG0586482.1"/>
    <property type="molecule type" value="Genomic_DNA"/>
</dbReference>
<gene>
    <name evidence="2" type="ORF">KC19_2G094100</name>
</gene>
<organism evidence="2 3">
    <name type="scientific">Ceratodon purpureus</name>
    <name type="common">Fire moss</name>
    <name type="synonym">Dicranum purpureum</name>
    <dbReference type="NCBI Taxonomy" id="3225"/>
    <lineage>
        <taxon>Eukaryota</taxon>
        <taxon>Viridiplantae</taxon>
        <taxon>Streptophyta</taxon>
        <taxon>Embryophyta</taxon>
        <taxon>Bryophyta</taxon>
        <taxon>Bryophytina</taxon>
        <taxon>Bryopsida</taxon>
        <taxon>Dicranidae</taxon>
        <taxon>Pseudoditrichales</taxon>
        <taxon>Ditrichaceae</taxon>
        <taxon>Ceratodon</taxon>
    </lineage>
</organism>
<feature type="region of interest" description="Disordered" evidence="1">
    <location>
        <begin position="1"/>
        <end position="23"/>
    </location>
</feature>
<reference evidence="2" key="1">
    <citation type="submission" date="2020-06" db="EMBL/GenBank/DDBJ databases">
        <title>WGS assembly of Ceratodon purpureus strain R40.</title>
        <authorList>
            <person name="Carey S.B."/>
            <person name="Jenkins J."/>
            <person name="Shu S."/>
            <person name="Lovell J.T."/>
            <person name="Sreedasyam A."/>
            <person name="Maumus F."/>
            <person name="Tiley G.P."/>
            <person name="Fernandez-Pozo N."/>
            <person name="Barry K."/>
            <person name="Chen C."/>
            <person name="Wang M."/>
            <person name="Lipzen A."/>
            <person name="Daum C."/>
            <person name="Saski C.A."/>
            <person name="Payton A.C."/>
            <person name="Mcbreen J.C."/>
            <person name="Conrad R.E."/>
            <person name="Kollar L.M."/>
            <person name="Olsson S."/>
            <person name="Huttunen S."/>
            <person name="Landis J.B."/>
            <person name="Wickett N.J."/>
            <person name="Johnson M.G."/>
            <person name="Rensing S.A."/>
            <person name="Grimwood J."/>
            <person name="Schmutz J."/>
            <person name="Mcdaniel S.F."/>
        </authorList>
    </citation>
    <scope>NUCLEOTIDE SEQUENCE</scope>
    <source>
        <strain evidence="2">R40</strain>
    </source>
</reference>
<evidence type="ECO:0000256" key="1">
    <source>
        <dbReference type="SAM" id="MobiDB-lite"/>
    </source>
</evidence>
<evidence type="ECO:0000313" key="2">
    <source>
        <dbReference type="EMBL" id="KAG0586482.1"/>
    </source>
</evidence>
<dbReference type="AlphaFoldDB" id="A0A8T0ITJ6"/>
<dbReference type="Proteomes" id="UP000822688">
    <property type="component" value="Chromosome 2"/>
</dbReference>
<keyword evidence="3" id="KW-1185">Reference proteome</keyword>